<dbReference type="Proteomes" id="UP000010798">
    <property type="component" value="Chromosome"/>
</dbReference>
<feature type="domain" description="Nudix hydrolase" evidence="9">
    <location>
        <begin position="46"/>
        <end position="174"/>
    </location>
</feature>
<dbReference type="PROSITE" id="PS51462">
    <property type="entry name" value="NUDIX"/>
    <property type="match status" value="1"/>
</dbReference>
<evidence type="ECO:0000256" key="3">
    <source>
        <dbReference type="ARBA" id="ARBA00007275"/>
    </source>
</evidence>
<name>L0DEP9_SINAD</name>
<evidence type="ECO:0000256" key="5">
    <source>
        <dbReference type="ARBA" id="ARBA00022801"/>
    </source>
</evidence>
<dbReference type="Pfam" id="PF00293">
    <property type="entry name" value="NUDIX"/>
    <property type="match status" value="1"/>
</dbReference>
<comment type="catalytic activity">
    <reaction evidence="1">
        <text>GDP-alpha-D-mannose + H2O = alpha-D-mannose 1-phosphate + GMP + 2 H(+)</text>
        <dbReference type="Rhea" id="RHEA:27978"/>
        <dbReference type="ChEBI" id="CHEBI:15377"/>
        <dbReference type="ChEBI" id="CHEBI:15378"/>
        <dbReference type="ChEBI" id="CHEBI:57527"/>
        <dbReference type="ChEBI" id="CHEBI:58115"/>
        <dbReference type="ChEBI" id="CHEBI:58409"/>
    </reaction>
</comment>
<protein>
    <recommendedName>
        <fullName evidence="4">GDP-mannose pyrophosphatase</fullName>
    </recommendedName>
    <alternativeName>
        <fullName evidence="6">GDP-mannose hydrolase</fullName>
    </alternativeName>
    <alternativeName>
        <fullName evidence="7">GDPMK</fullName>
    </alternativeName>
</protein>
<dbReference type="GO" id="GO:0006753">
    <property type="term" value="P:nucleoside phosphate metabolic process"/>
    <property type="evidence" value="ECO:0007669"/>
    <property type="project" value="TreeGrafter"/>
</dbReference>
<dbReference type="RefSeq" id="WP_015246474.1">
    <property type="nucleotide sequence ID" value="NC_019892.1"/>
</dbReference>
<evidence type="ECO:0000256" key="4">
    <source>
        <dbReference type="ARBA" id="ARBA00016377"/>
    </source>
</evidence>
<comment type="cofactor">
    <cofactor evidence="2">
        <name>Mg(2+)</name>
        <dbReference type="ChEBI" id="CHEBI:18420"/>
    </cofactor>
</comment>
<dbReference type="eggNOG" id="COG0494">
    <property type="taxonomic scope" value="Bacteria"/>
</dbReference>
<dbReference type="KEGG" id="saci:Sinac_3042"/>
<dbReference type="Gene3D" id="3.90.79.10">
    <property type="entry name" value="Nucleoside Triphosphate Pyrophosphohydrolase"/>
    <property type="match status" value="1"/>
</dbReference>
<evidence type="ECO:0000313" key="11">
    <source>
        <dbReference type="Proteomes" id="UP000010798"/>
    </source>
</evidence>
<keyword evidence="11" id="KW-1185">Reference proteome</keyword>
<dbReference type="InterPro" id="IPR015797">
    <property type="entry name" value="NUDIX_hydrolase-like_dom_sf"/>
</dbReference>
<evidence type="ECO:0000256" key="1">
    <source>
        <dbReference type="ARBA" id="ARBA00000847"/>
    </source>
</evidence>
<dbReference type="PRINTS" id="PR00502">
    <property type="entry name" value="NUDIXFAMILY"/>
</dbReference>
<dbReference type="PROSITE" id="PS00893">
    <property type="entry name" value="NUDIX_BOX"/>
    <property type="match status" value="1"/>
</dbReference>
<evidence type="ECO:0000256" key="8">
    <source>
        <dbReference type="RuleBase" id="RU003476"/>
    </source>
</evidence>
<dbReference type="OrthoDB" id="9806150at2"/>
<dbReference type="InterPro" id="IPR020084">
    <property type="entry name" value="NUDIX_hydrolase_CS"/>
</dbReference>
<organism evidence="10 11">
    <name type="scientific">Singulisphaera acidiphila (strain ATCC BAA-1392 / DSM 18658 / VKM B-2454 / MOB10)</name>
    <dbReference type="NCBI Taxonomy" id="886293"/>
    <lineage>
        <taxon>Bacteria</taxon>
        <taxon>Pseudomonadati</taxon>
        <taxon>Planctomycetota</taxon>
        <taxon>Planctomycetia</taxon>
        <taxon>Isosphaerales</taxon>
        <taxon>Isosphaeraceae</taxon>
        <taxon>Singulisphaera</taxon>
    </lineage>
</organism>
<dbReference type="GO" id="GO:0016462">
    <property type="term" value="F:pyrophosphatase activity"/>
    <property type="evidence" value="ECO:0007669"/>
    <property type="project" value="UniProtKB-ARBA"/>
</dbReference>
<comment type="similarity">
    <text evidence="3">Belongs to the Nudix hydrolase family. NudK subfamily.</text>
</comment>
<accession>L0DEP9</accession>
<evidence type="ECO:0000313" key="10">
    <source>
        <dbReference type="EMBL" id="AGA27325.1"/>
    </source>
</evidence>
<evidence type="ECO:0000259" key="9">
    <source>
        <dbReference type="PROSITE" id="PS51462"/>
    </source>
</evidence>
<dbReference type="SUPFAM" id="SSF55811">
    <property type="entry name" value="Nudix"/>
    <property type="match status" value="1"/>
</dbReference>
<keyword evidence="5 8" id="KW-0378">Hydrolase</keyword>
<evidence type="ECO:0000256" key="2">
    <source>
        <dbReference type="ARBA" id="ARBA00001946"/>
    </source>
</evidence>
<dbReference type="PANTHER" id="PTHR11839:SF18">
    <property type="entry name" value="NUDIX HYDROLASE DOMAIN-CONTAINING PROTEIN"/>
    <property type="match status" value="1"/>
</dbReference>
<dbReference type="AlphaFoldDB" id="L0DEP9"/>
<sequence>MSDPEHHNPWTTLDSRLVYENPWIAVREDQVLQPNGAPGIYGVVQFRNQAVGVLPVDEQGRIWLVGQYRYPLQRYSWEIPEGGGHFDESPEDAARRELREETGLTAGRLELISKSHLSNSVSDELGFIYRATDLEEGISEPEGSERLQVRRVEWPEAWAMLQDGTITDSMSVIALLHEAVRRGGINTKTNDHARQTARRDKPT</sequence>
<proteinExistence type="inferred from homology"/>
<dbReference type="InterPro" id="IPR000086">
    <property type="entry name" value="NUDIX_hydrolase_dom"/>
</dbReference>
<evidence type="ECO:0000256" key="7">
    <source>
        <dbReference type="ARBA" id="ARBA00032272"/>
    </source>
</evidence>
<dbReference type="GO" id="GO:0019693">
    <property type="term" value="P:ribose phosphate metabolic process"/>
    <property type="evidence" value="ECO:0007669"/>
    <property type="project" value="TreeGrafter"/>
</dbReference>
<dbReference type="PANTHER" id="PTHR11839">
    <property type="entry name" value="UDP/ADP-SUGAR PYROPHOSPHATASE"/>
    <property type="match status" value="1"/>
</dbReference>
<dbReference type="InterPro" id="IPR020476">
    <property type="entry name" value="Nudix_hydrolase"/>
</dbReference>
<gene>
    <name evidence="10" type="ordered locus">Sinac_3042</name>
</gene>
<dbReference type="EMBL" id="CP003364">
    <property type="protein sequence ID" value="AGA27325.1"/>
    <property type="molecule type" value="Genomic_DNA"/>
</dbReference>
<dbReference type="HOGENOM" id="CLU_062658_5_2_0"/>
<dbReference type="CDD" id="cd24161">
    <property type="entry name" value="NUDIX_ADPRase_Ndx2"/>
    <property type="match status" value="1"/>
</dbReference>
<reference evidence="10 11" key="1">
    <citation type="submission" date="2012-02" db="EMBL/GenBank/DDBJ databases">
        <title>Complete sequence of chromosome of Singulisphaera acidiphila DSM 18658.</title>
        <authorList>
            <consortium name="US DOE Joint Genome Institute (JGI-PGF)"/>
            <person name="Lucas S."/>
            <person name="Copeland A."/>
            <person name="Lapidus A."/>
            <person name="Glavina del Rio T."/>
            <person name="Dalin E."/>
            <person name="Tice H."/>
            <person name="Bruce D."/>
            <person name="Goodwin L."/>
            <person name="Pitluck S."/>
            <person name="Peters L."/>
            <person name="Ovchinnikova G."/>
            <person name="Chertkov O."/>
            <person name="Kyrpides N."/>
            <person name="Mavromatis K."/>
            <person name="Ivanova N."/>
            <person name="Brettin T."/>
            <person name="Detter J.C."/>
            <person name="Han C."/>
            <person name="Larimer F."/>
            <person name="Land M."/>
            <person name="Hauser L."/>
            <person name="Markowitz V."/>
            <person name="Cheng J.-F."/>
            <person name="Hugenholtz P."/>
            <person name="Woyke T."/>
            <person name="Wu D."/>
            <person name="Tindall B."/>
            <person name="Pomrenke H."/>
            <person name="Brambilla E."/>
            <person name="Klenk H.-P."/>
            <person name="Eisen J.A."/>
        </authorList>
    </citation>
    <scope>NUCLEOTIDE SEQUENCE [LARGE SCALE GENOMIC DNA]</scope>
    <source>
        <strain evidence="11">ATCC BAA-1392 / DSM 18658 / VKM B-2454 / MOB10</strain>
    </source>
</reference>
<dbReference type="STRING" id="886293.Sinac_3042"/>
<evidence type="ECO:0000256" key="6">
    <source>
        <dbReference type="ARBA" id="ARBA00032162"/>
    </source>
</evidence>